<keyword evidence="1" id="KW-0472">Membrane</keyword>
<accession>A0A8S9YRS4</accession>
<gene>
    <name evidence="2" type="ORF">EG68_05970</name>
</gene>
<dbReference type="AlphaFoldDB" id="A0A8S9YRS4"/>
<evidence type="ECO:0000313" key="2">
    <source>
        <dbReference type="EMBL" id="KAF7257324.1"/>
    </source>
</evidence>
<organism evidence="2 3">
    <name type="scientific">Paragonimus skrjabini miyazakii</name>
    <dbReference type="NCBI Taxonomy" id="59628"/>
    <lineage>
        <taxon>Eukaryota</taxon>
        <taxon>Metazoa</taxon>
        <taxon>Spiralia</taxon>
        <taxon>Lophotrochozoa</taxon>
        <taxon>Platyhelminthes</taxon>
        <taxon>Trematoda</taxon>
        <taxon>Digenea</taxon>
        <taxon>Plagiorchiida</taxon>
        <taxon>Troglotremata</taxon>
        <taxon>Troglotrematidae</taxon>
        <taxon>Paragonimus</taxon>
    </lineage>
</organism>
<protein>
    <submittedName>
        <fullName evidence="2">Uncharacterized protein</fullName>
    </submittedName>
</protein>
<keyword evidence="1" id="KW-0812">Transmembrane</keyword>
<comment type="caution">
    <text evidence="2">The sequence shown here is derived from an EMBL/GenBank/DDBJ whole genome shotgun (WGS) entry which is preliminary data.</text>
</comment>
<reference evidence="2" key="1">
    <citation type="submission" date="2019-07" db="EMBL/GenBank/DDBJ databases">
        <title>Annotation for the trematode Paragonimus miyazaki's.</title>
        <authorList>
            <person name="Choi Y.-J."/>
        </authorList>
    </citation>
    <scope>NUCLEOTIDE SEQUENCE</scope>
    <source>
        <strain evidence="2">Japan</strain>
    </source>
</reference>
<evidence type="ECO:0000256" key="1">
    <source>
        <dbReference type="SAM" id="Phobius"/>
    </source>
</evidence>
<dbReference type="EMBL" id="JTDE01002468">
    <property type="protein sequence ID" value="KAF7257324.1"/>
    <property type="molecule type" value="Genomic_DNA"/>
</dbReference>
<feature type="transmembrane region" description="Helical" evidence="1">
    <location>
        <begin position="63"/>
        <end position="85"/>
    </location>
</feature>
<dbReference type="Proteomes" id="UP000822476">
    <property type="component" value="Unassembled WGS sequence"/>
</dbReference>
<name>A0A8S9YRS4_9TREM</name>
<evidence type="ECO:0000313" key="3">
    <source>
        <dbReference type="Proteomes" id="UP000822476"/>
    </source>
</evidence>
<proteinExistence type="predicted"/>
<keyword evidence="3" id="KW-1185">Reference proteome</keyword>
<keyword evidence="1" id="KW-1133">Transmembrane helix</keyword>
<sequence length="86" mass="10396">MGCDYTHINRTVFPFIHILCLYNYPFDEWISQPPQGEEKCLYRDHSLSFSRCNVDSPCNKSFILIHMSFNKIYLFFVILLTINFYW</sequence>